<evidence type="ECO:0000313" key="3">
    <source>
        <dbReference type="Proteomes" id="UP000054776"/>
    </source>
</evidence>
<evidence type="ECO:0000313" key="1">
    <source>
        <dbReference type="EMBL" id="KRY40972.1"/>
    </source>
</evidence>
<dbReference type="OrthoDB" id="10537420at2759"/>
<protein>
    <submittedName>
        <fullName evidence="1">Uncharacterized protein</fullName>
    </submittedName>
</protein>
<dbReference type="EMBL" id="JYDH01000003">
    <property type="protein sequence ID" value="KRY42491.1"/>
    <property type="molecule type" value="Genomic_DNA"/>
</dbReference>
<comment type="caution">
    <text evidence="1">The sequence shown here is derived from an EMBL/GenBank/DDBJ whole genome shotgun (WGS) entry which is preliminary data.</text>
</comment>
<name>A0A0V1BW46_TRISP</name>
<accession>A0A0V1BW46</accession>
<sequence length="263" mass="29749">MIPINLQYRNSSSAELTDFPMYHLVEVEVAALYPRIRKVSPNCRYQGCFKITDNGIWINPWVVSGLTGVRDPTYLAWYLVQEDEHQSAAAVFLSNFCSPGGFADKWPALAFSCCIVTLSQLIRTVDTTFSFVVKYNNFWLLSLSSGNDASVVMHAAQQYNVLILFWHVFYQGVAHEPVVHGDVSSSSDYCRAKPFDDCCGRGVHLMRPFILLAYQVCLAVFAQNVLHGRQSANNVAESAVVGETSLRKKFQHQYHQYYINHTD</sequence>
<dbReference type="AlphaFoldDB" id="A0A0V1BW46"/>
<keyword evidence="3" id="KW-1185">Reference proteome</keyword>
<dbReference type="Proteomes" id="UP000054776">
    <property type="component" value="Unassembled WGS sequence"/>
</dbReference>
<dbReference type="EMBL" id="JYDH01000010">
    <property type="protein sequence ID" value="KRY40972.1"/>
    <property type="molecule type" value="Genomic_DNA"/>
</dbReference>
<organism evidence="1 3">
    <name type="scientific">Trichinella spiralis</name>
    <name type="common">Trichina worm</name>
    <dbReference type="NCBI Taxonomy" id="6334"/>
    <lineage>
        <taxon>Eukaryota</taxon>
        <taxon>Metazoa</taxon>
        <taxon>Ecdysozoa</taxon>
        <taxon>Nematoda</taxon>
        <taxon>Enoplea</taxon>
        <taxon>Dorylaimia</taxon>
        <taxon>Trichinellida</taxon>
        <taxon>Trichinellidae</taxon>
        <taxon>Trichinella</taxon>
    </lineage>
</organism>
<reference evidence="1 3" key="1">
    <citation type="submission" date="2015-01" db="EMBL/GenBank/DDBJ databases">
        <title>Evolution of Trichinella species and genotypes.</title>
        <authorList>
            <person name="Korhonen P.K."/>
            <person name="Edoardo P."/>
            <person name="Giuseppe L.R."/>
            <person name="Gasser R.B."/>
        </authorList>
    </citation>
    <scope>NUCLEOTIDE SEQUENCE [LARGE SCALE GENOMIC DNA]</scope>
    <source>
        <strain evidence="1">ISS3</strain>
    </source>
</reference>
<proteinExistence type="predicted"/>
<gene>
    <name evidence="2" type="ORF">T01_3086</name>
    <name evidence="1" type="ORF">T01_8766</name>
</gene>
<evidence type="ECO:0000313" key="2">
    <source>
        <dbReference type="EMBL" id="KRY42491.1"/>
    </source>
</evidence>
<dbReference type="InParanoid" id="A0A0V1BW46"/>